<dbReference type="Pfam" id="PF13650">
    <property type="entry name" value="Asp_protease_2"/>
    <property type="match status" value="1"/>
</dbReference>
<dbReference type="PROSITE" id="PS00141">
    <property type="entry name" value="ASP_PROTEASE"/>
    <property type="match status" value="1"/>
</dbReference>
<dbReference type="GO" id="GO:0004190">
    <property type="term" value="F:aspartic-type endopeptidase activity"/>
    <property type="evidence" value="ECO:0007669"/>
    <property type="project" value="InterPro"/>
</dbReference>
<gene>
    <name evidence="3" type="ORF">US54_C0038G0009</name>
</gene>
<reference evidence="3 4" key="1">
    <citation type="journal article" date="2015" name="Nature">
        <title>rRNA introns, odd ribosomes, and small enigmatic genomes across a large radiation of phyla.</title>
        <authorList>
            <person name="Brown C.T."/>
            <person name="Hug L.A."/>
            <person name="Thomas B.C."/>
            <person name="Sharon I."/>
            <person name="Castelle C.J."/>
            <person name="Singh A."/>
            <person name="Wilkins M.J."/>
            <person name="Williams K.H."/>
            <person name="Banfield J.F."/>
        </authorList>
    </citation>
    <scope>NUCLEOTIDE SEQUENCE [LARGE SCALE GENOMIC DNA]</scope>
</reference>
<dbReference type="Proteomes" id="UP000034471">
    <property type="component" value="Unassembled WGS sequence"/>
</dbReference>
<name>A0A0G0JKN8_9BACT</name>
<protein>
    <recommendedName>
        <fullName evidence="2">Peptidase A2 domain-containing protein</fullName>
    </recommendedName>
</protein>
<dbReference type="GO" id="GO:0006508">
    <property type="term" value="P:proteolysis"/>
    <property type="evidence" value="ECO:0007669"/>
    <property type="project" value="InterPro"/>
</dbReference>
<dbReference type="STRING" id="1618481.US54_C0038G0009"/>
<dbReference type="SUPFAM" id="SSF50630">
    <property type="entry name" value="Acid proteases"/>
    <property type="match status" value="1"/>
</dbReference>
<dbReference type="InterPro" id="IPR021109">
    <property type="entry name" value="Peptidase_aspartic_dom_sf"/>
</dbReference>
<organism evidence="3 4">
    <name type="scientific">Candidatus Roizmanbacteria bacterium GW2011_GWA2_37_7</name>
    <dbReference type="NCBI Taxonomy" id="1618481"/>
    <lineage>
        <taxon>Bacteria</taxon>
        <taxon>Candidatus Roizmaniibacteriota</taxon>
    </lineage>
</organism>
<proteinExistence type="predicted"/>
<keyword evidence="1" id="KW-0378">Hydrolase</keyword>
<dbReference type="EMBL" id="LBTJ01000038">
    <property type="protein sequence ID" value="KKQ37309.1"/>
    <property type="molecule type" value="Genomic_DNA"/>
</dbReference>
<dbReference type="AlphaFoldDB" id="A0A0G0JKN8"/>
<feature type="domain" description="Peptidase A2" evidence="2">
    <location>
        <begin position="36"/>
        <end position="115"/>
    </location>
</feature>
<dbReference type="InterPro" id="IPR001995">
    <property type="entry name" value="Peptidase_A2_cat"/>
</dbReference>
<comment type="caution">
    <text evidence="3">The sequence shown here is derived from an EMBL/GenBank/DDBJ whole genome shotgun (WGS) entry which is preliminary data.</text>
</comment>
<evidence type="ECO:0000313" key="3">
    <source>
        <dbReference type="EMBL" id="KKQ37309.1"/>
    </source>
</evidence>
<sequence length="138" mass="15293">MSLEFPFEYATIAGVGRLFYPIVYIELKTAFGWQEFAFLVDTGADITTVPAHILPVLGLHKSKLKMSYTLGVGGYSLTTWDFQLAIKIGKEKLLVAASAVDTKNDSVALLLGRKDIFEDKFNLLLDSKRKSTIISKNS</sequence>
<dbReference type="Gene3D" id="2.40.70.10">
    <property type="entry name" value="Acid Proteases"/>
    <property type="match status" value="1"/>
</dbReference>
<evidence type="ECO:0000256" key="1">
    <source>
        <dbReference type="ARBA" id="ARBA00022801"/>
    </source>
</evidence>
<evidence type="ECO:0000313" key="4">
    <source>
        <dbReference type="Proteomes" id="UP000034471"/>
    </source>
</evidence>
<dbReference type="InterPro" id="IPR001969">
    <property type="entry name" value="Aspartic_peptidase_AS"/>
</dbReference>
<evidence type="ECO:0000259" key="2">
    <source>
        <dbReference type="PROSITE" id="PS50175"/>
    </source>
</evidence>
<dbReference type="PROSITE" id="PS50175">
    <property type="entry name" value="ASP_PROT_RETROV"/>
    <property type="match status" value="1"/>
</dbReference>
<accession>A0A0G0JKN8</accession>